<keyword evidence="1" id="KW-1133">Transmembrane helix</keyword>
<sequence>MKNEANGWDFFDRIYCISLEERTDRRQAAANSFATVGLTGKVEFVLVKPHPSNVEQGMYESHMTCLRKGLEAGADSILVFEDDTIFDRFDAEHFNFCTHFLAEHSDWKVLLLGALIRSSRKTSNPFIQKVRYQSLAHAYALNRSYAETLAYQPWQGIVIDTIFRPLKDDIYAVYPMFAFQNDFTSDNDKKYKGLELFRRLCGGLERIQKVNEFYQRHKFGVIATHVLIVLTLLFLFFSR</sequence>
<dbReference type="AlphaFoldDB" id="A0A0W8FQJ4"/>
<evidence type="ECO:0000313" key="2">
    <source>
        <dbReference type="EMBL" id="KUG23148.1"/>
    </source>
</evidence>
<accession>A0A0W8FQJ4</accession>
<dbReference type="EMBL" id="LNQE01000919">
    <property type="protein sequence ID" value="KUG23148.1"/>
    <property type="molecule type" value="Genomic_DNA"/>
</dbReference>
<comment type="caution">
    <text evidence="2">The sequence shown here is derived from an EMBL/GenBank/DDBJ whole genome shotgun (WGS) entry which is preliminary data.</text>
</comment>
<keyword evidence="1" id="KW-0472">Membrane</keyword>
<evidence type="ECO:0008006" key="3">
    <source>
        <dbReference type="Google" id="ProtNLM"/>
    </source>
</evidence>
<name>A0A0W8FQJ4_9ZZZZ</name>
<organism evidence="2">
    <name type="scientific">hydrocarbon metagenome</name>
    <dbReference type="NCBI Taxonomy" id="938273"/>
    <lineage>
        <taxon>unclassified sequences</taxon>
        <taxon>metagenomes</taxon>
        <taxon>ecological metagenomes</taxon>
    </lineage>
</organism>
<proteinExistence type="predicted"/>
<reference evidence="2" key="1">
    <citation type="journal article" date="2015" name="Proc. Natl. Acad. Sci. U.S.A.">
        <title>Networks of energetic and metabolic interactions define dynamics in microbial communities.</title>
        <authorList>
            <person name="Embree M."/>
            <person name="Liu J.K."/>
            <person name="Al-Bassam M.M."/>
            <person name="Zengler K."/>
        </authorList>
    </citation>
    <scope>NUCLEOTIDE SEQUENCE</scope>
</reference>
<feature type="transmembrane region" description="Helical" evidence="1">
    <location>
        <begin position="219"/>
        <end position="237"/>
    </location>
</feature>
<protein>
    <recommendedName>
        <fullName evidence="3">Glycosyltransferase</fullName>
    </recommendedName>
</protein>
<evidence type="ECO:0000256" key="1">
    <source>
        <dbReference type="SAM" id="Phobius"/>
    </source>
</evidence>
<keyword evidence="1" id="KW-0812">Transmembrane</keyword>
<gene>
    <name evidence="2" type="ORF">ASZ90_007075</name>
</gene>